<evidence type="ECO:0000256" key="1">
    <source>
        <dbReference type="ARBA" id="ARBA00000085"/>
    </source>
</evidence>
<evidence type="ECO:0000256" key="12">
    <source>
        <dbReference type="ARBA" id="ARBA00023012"/>
    </source>
</evidence>
<dbReference type="Gene3D" id="3.30.450.40">
    <property type="match status" value="1"/>
</dbReference>
<dbReference type="InterPro" id="IPR005467">
    <property type="entry name" value="His_kinase_dom"/>
</dbReference>
<evidence type="ECO:0000256" key="15">
    <source>
        <dbReference type="PROSITE-ProRule" id="PRU00169"/>
    </source>
</evidence>
<dbReference type="InterPro" id="IPR024478">
    <property type="entry name" value="HlyB_4HB_MCP"/>
</dbReference>
<evidence type="ECO:0000256" key="3">
    <source>
        <dbReference type="ARBA" id="ARBA00012438"/>
    </source>
</evidence>
<dbReference type="Pfam" id="PF12729">
    <property type="entry name" value="4HB_MCP_1"/>
    <property type="match status" value="1"/>
</dbReference>
<dbReference type="SMART" id="SM00448">
    <property type="entry name" value="REC"/>
    <property type="match status" value="2"/>
</dbReference>
<dbReference type="InterPro" id="IPR003594">
    <property type="entry name" value="HATPase_dom"/>
</dbReference>
<keyword evidence="9 24" id="KW-0418">Kinase</keyword>
<dbReference type="SMART" id="SM00304">
    <property type="entry name" value="HAMP"/>
    <property type="match status" value="1"/>
</dbReference>
<dbReference type="PROSITE" id="PS50885">
    <property type="entry name" value="HAMP"/>
    <property type="match status" value="1"/>
</dbReference>
<dbReference type="InterPro" id="IPR003018">
    <property type="entry name" value="GAF"/>
</dbReference>
<dbReference type="Pfam" id="PF13426">
    <property type="entry name" value="PAS_9"/>
    <property type="match status" value="1"/>
</dbReference>
<evidence type="ECO:0000259" key="18">
    <source>
        <dbReference type="PROSITE" id="PS50109"/>
    </source>
</evidence>
<dbReference type="CDD" id="cd06225">
    <property type="entry name" value="HAMP"/>
    <property type="match status" value="1"/>
</dbReference>
<dbReference type="Pfam" id="PF00072">
    <property type="entry name" value="Response_reg"/>
    <property type="match status" value="2"/>
</dbReference>
<dbReference type="PROSITE" id="PS50894">
    <property type="entry name" value="HPT"/>
    <property type="match status" value="1"/>
</dbReference>
<dbReference type="PROSITE" id="PS50113">
    <property type="entry name" value="PAC"/>
    <property type="match status" value="1"/>
</dbReference>
<feature type="transmembrane region" description="Helical" evidence="17">
    <location>
        <begin position="196"/>
        <end position="216"/>
    </location>
</feature>
<evidence type="ECO:0000256" key="7">
    <source>
        <dbReference type="ARBA" id="ARBA00022692"/>
    </source>
</evidence>
<evidence type="ECO:0000259" key="22">
    <source>
        <dbReference type="PROSITE" id="PS50885"/>
    </source>
</evidence>
<dbReference type="SMART" id="SM00387">
    <property type="entry name" value="HATPase_c"/>
    <property type="match status" value="1"/>
</dbReference>
<dbReference type="SUPFAM" id="SSF52172">
    <property type="entry name" value="CheY-like"/>
    <property type="match status" value="2"/>
</dbReference>
<dbReference type="GO" id="GO:0000155">
    <property type="term" value="F:phosphorelay sensor kinase activity"/>
    <property type="evidence" value="ECO:0007669"/>
    <property type="project" value="InterPro"/>
</dbReference>
<dbReference type="PANTHER" id="PTHR45339:SF1">
    <property type="entry name" value="HYBRID SIGNAL TRANSDUCTION HISTIDINE KINASE J"/>
    <property type="match status" value="1"/>
</dbReference>
<dbReference type="CDD" id="cd16922">
    <property type="entry name" value="HATPase_EvgS-ArcB-TorS-like"/>
    <property type="match status" value="1"/>
</dbReference>
<feature type="domain" description="HAMP" evidence="22">
    <location>
        <begin position="218"/>
        <end position="271"/>
    </location>
</feature>
<keyword evidence="6 24" id="KW-0808">Transferase</keyword>
<proteinExistence type="predicted"/>
<keyword evidence="4" id="KW-1003">Cell membrane</keyword>
<feature type="domain" description="HPt" evidence="23">
    <location>
        <begin position="1292"/>
        <end position="1383"/>
    </location>
</feature>
<evidence type="ECO:0000259" key="21">
    <source>
        <dbReference type="PROSITE" id="PS50113"/>
    </source>
</evidence>
<dbReference type="SMART" id="SM00388">
    <property type="entry name" value="HisKA"/>
    <property type="match status" value="1"/>
</dbReference>
<dbReference type="Gene3D" id="3.30.565.10">
    <property type="entry name" value="Histidine kinase-like ATPase, C-terminal domain"/>
    <property type="match status" value="1"/>
</dbReference>
<feature type="modified residue" description="4-aspartylphosphate" evidence="15">
    <location>
        <position position="1035"/>
    </location>
</feature>
<comment type="catalytic activity">
    <reaction evidence="1">
        <text>ATP + protein L-histidine = ADP + protein N-phospho-L-histidine.</text>
        <dbReference type="EC" id="2.7.13.3"/>
    </reaction>
</comment>
<dbReference type="SUPFAM" id="SSF47384">
    <property type="entry name" value="Homodimeric domain of signal transducing histidine kinase"/>
    <property type="match status" value="1"/>
</dbReference>
<dbReference type="InterPro" id="IPR036097">
    <property type="entry name" value="HisK_dim/P_sf"/>
</dbReference>
<keyword evidence="13 17" id="KW-0472">Membrane</keyword>
<dbReference type="Pfam" id="PF00672">
    <property type="entry name" value="HAMP"/>
    <property type="match status" value="1"/>
</dbReference>
<evidence type="ECO:0000256" key="8">
    <source>
        <dbReference type="ARBA" id="ARBA00022741"/>
    </source>
</evidence>
<dbReference type="PROSITE" id="PS50110">
    <property type="entry name" value="RESPONSE_REGULATORY"/>
    <property type="match status" value="2"/>
</dbReference>
<evidence type="ECO:0000256" key="10">
    <source>
        <dbReference type="ARBA" id="ARBA00022840"/>
    </source>
</evidence>
<dbReference type="SMART" id="SM00091">
    <property type="entry name" value="PAS"/>
    <property type="match status" value="2"/>
</dbReference>
<dbReference type="SUPFAM" id="SSF158472">
    <property type="entry name" value="HAMP domain-like"/>
    <property type="match status" value="1"/>
</dbReference>
<dbReference type="Gene3D" id="3.30.450.20">
    <property type="entry name" value="PAS domain"/>
    <property type="match status" value="2"/>
</dbReference>
<dbReference type="Proteomes" id="UP000327111">
    <property type="component" value="Unassembled WGS sequence"/>
</dbReference>
<feature type="modified residue" description="4-aspartylphosphate" evidence="15">
    <location>
        <position position="1182"/>
    </location>
</feature>
<evidence type="ECO:0000313" key="24">
    <source>
        <dbReference type="EMBL" id="VVO65482.1"/>
    </source>
</evidence>
<keyword evidence="12" id="KW-0902">Two-component regulatory system</keyword>
<keyword evidence="11 17" id="KW-1133">Transmembrane helix</keyword>
<evidence type="ECO:0000256" key="17">
    <source>
        <dbReference type="SAM" id="Phobius"/>
    </source>
</evidence>
<feature type="coiled-coil region" evidence="16">
    <location>
        <begin position="431"/>
        <end position="472"/>
    </location>
</feature>
<dbReference type="Gene3D" id="3.40.50.2300">
    <property type="match status" value="2"/>
</dbReference>
<dbReference type="InterPro" id="IPR004358">
    <property type="entry name" value="Sig_transdc_His_kin-like_C"/>
</dbReference>
<dbReference type="GO" id="GO:0005886">
    <property type="term" value="C:plasma membrane"/>
    <property type="evidence" value="ECO:0007669"/>
    <property type="project" value="UniProtKB-SubCell"/>
</dbReference>
<dbReference type="PROSITE" id="PS50112">
    <property type="entry name" value="PAS"/>
    <property type="match status" value="2"/>
</dbReference>
<dbReference type="Pfam" id="PF01627">
    <property type="entry name" value="Hpt"/>
    <property type="match status" value="1"/>
</dbReference>
<sequence>MAGLRNLLERLALLHKLILGFAALLLLVLVLGVQSLRTQQSLKQDMQNLYLQELVGMEHLNEARVQLPHMVQTLQRAVGTNSAQIRVESLQRLRDTEDRLQQALAQAKVTLRRPENLARLTELDLLLQQLQADSEQAFQMIDEGRQGQALLLLNSSEFQQLDQQADTLLSAIAQVKSASIRDTAKEIADFAERSTLLTYVLLFGGLSLALLLSWLVSQSIRNPLNRVRVAVDQLAAGQLDQPIPHTDLNNETGDLARAIAKLQTESQQLERQRWIKAHTAQLQVDLQQAETPDELAQVFLQHMASLHGICQGVLYSAHEETAKLLLMGRYATDAERPPEAQVMFGDGLLGQCAVDRQPRQFQTLPENFWRLRSPLGEIPASCLLLQPIVHGERLLGVLELAGLEPLSERELLLLHEATPRLAAAMAIMERNEAVKSLLAETRRQANEVAEQALQLEEQAQALETQQSALRATEAWYRGIIEAAPDGMLVVDAEGLILRTNRQLDQLFGYNAGELLGEPIERLVPSASRGPHVAKRNGFLAHGNTRQMGANLEDLQGVRKDGSLFSAEISLSRLPSLEGGGICVCASVRDVSERRQLQAALKANEAQLRAVLDSSPVAMVIRDGDGRPTYCNPQFENLFGIRLADLEGTDPAQFWVDPEVRQRFLAAESQGAVLNFEASMQRAEGDRFDVLVSAITMTLGERGVAANWYFDITDRKLAEAEVQRAREAAEEATRAKSDFLATMSHEIRTPMNAIIGMSHLALRTELNHRQRNYIEKVHRSAENLLGIINDILDFSRIEAGKMNLEHIPFRLEDVLDGFASMIGLKAEDKGLELLFSTAADLPTALIGDPLRLGQVLINLGNNATKFTEQGEIVLGVELRGAVGEQAQLHFWVRDSGIGMNTEQCSRLFQPFSQADSSTTRKYGGTGLGLAISRHLVELMGGDIWVESEPGHGSTFHFDVSLGVQHDVQVRRMVTADELAGCRVLVVDDNASAREILSSMARSFGVEVDVAQGGRAALAMLVEAESKALPYDLVLMDWRMPGMDGVETVRQMHAAKLAQTPSVIMVTAFGREEAHEEASRHGLQLPVVLTKPVTPSTLLESLGAVLGKAPQIDTRASERVGQSASAMASLRGARLLLVEDNELNRELACELLESAGIELSLAFHGAQALEQLERDADFDGVLMDCQMPVMDGYTATRKIREQSRWTRLPVIAMTADAMAGDRERALACGMNDHISKPLHVDDMFATLAKWIHPRPGRGASSAELSPLITAPTAGLPASLPGIDVNAGLGTCMGKVELYLRLLRKFHASQQAFGTEFLAARGQDDSTAAVRVAHTLRGTAGNIGAVDVANAAGALEQACLGAGLEQEVADRLAEVERCLTLVLEGLAVLTEPTSAEDPSAAPNLNNEWLAQLERVRYLLAESDGQALTALHKLQGLACGARVTEQLHRVVQQAECFEFDEALELLEKLVVSSASG</sequence>
<keyword evidence="7 17" id="KW-0812">Transmembrane</keyword>
<dbReference type="CDD" id="cd00130">
    <property type="entry name" value="PAS"/>
    <property type="match status" value="2"/>
</dbReference>
<dbReference type="InterPro" id="IPR011006">
    <property type="entry name" value="CheY-like_superfamily"/>
</dbReference>
<accession>A0A5E7HQ16</accession>
<dbReference type="SUPFAM" id="SSF55785">
    <property type="entry name" value="PYP-like sensor domain (PAS domain)"/>
    <property type="match status" value="2"/>
</dbReference>
<feature type="domain" description="Histidine kinase" evidence="18">
    <location>
        <begin position="741"/>
        <end position="962"/>
    </location>
</feature>
<dbReference type="Pfam" id="PF02518">
    <property type="entry name" value="HATPase_c"/>
    <property type="match status" value="1"/>
</dbReference>
<dbReference type="EC" id="2.7.13.3" evidence="3"/>
<keyword evidence="10" id="KW-0067">ATP-binding</keyword>
<evidence type="ECO:0000256" key="16">
    <source>
        <dbReference type="SAM" id="Coils"/>
    </source>
</evidence>
<dbReference type="CDD" id="cd00082">
    <property type="entry name" value="HisKA"/>
    <property type="match status" value="1"/>
</dbReference>
<feature type="modified residue" description="Phosphohistidine" evidence="14">
    <location>
        <position position="1331"/>
    </location>
</feature>
<keyword evidence="8" id="KW-0547">Nucleotide-binding</keyword>
<evidence type="ECO:0000259" key="23">
    <source>
        <dbReference type="PROSITE" id="PS50894"/>
    </source>
</evidence>
<dbReference type="InterPro" id="IPR003660">
    <property type="entry name" value="HAMP_dom"/>
</dbReference>
<dbReference type="InterPro" id="IPR003661">
    <property type="entry name" value="HisK_dim/P_dom"/>
</dbReference>
<dbReference type="SUPFAM" id="SSF47226">
    <property type="entry name" value="Histidine-containing phosphotransfer domain, HPT domain"/>
    <property type="match status" value="1"/>
</dbReference>
<evidence type="ECO:0000256" key="9">
    <source>
        <dbReference type="ARBA" id="ARBA00022777"/>
    </source>
</evidence>
<feature type="domain" description="Response regulatory" evidence="19">
    <location>
        <begin position="981"/>
        <end position="1104"/>
    </location>
</feature>
<feature type="coiled-coil region" evidence="16">
    <location>
        <begin position="86"/>
        <end position="113"/>
    </location>
</feature>
<dbReference type="Gene3D" id="1.10.287.130">
    <property type="match status" value="1"/>
</dbReference>
<dbReference type="InterPro" id="IPR013767">
    <property type="entry name" value="PAS_fold"/>
</dbReference>
<name>A0A5E7HQ16_PSEFL</name>
<keyword evidence="16" id="KW-0175">Coiled coil</keyword>
<feature type="transmembrane region" description="Helical" evidence="17">
    <location>
        <begin position="12"/>
        <end position="33"/>
    </location>
</feature>
<dbReference type="GO" id="GO:0005524">
    <property type="term" value="F:ATP binding"/>
    <property type="evidence" value="ECO:0007669"/>
    <property type="project" value="UniProtKB-KW"/>
</dbReference>
<reference evidence="24 25" key="1">
    <citation type="submission" date="2019-09" db="EMBL/GenBank/DDBJ databases">
        <authorList>
            <person name="Chandra G."/>
            <person name="Truman W A."/>
        </authorList>
    </citation>
    <scope>NUCLEOTIDE SEQUENCE [LARGE SCALE GENOMIC DNA]</scope>
    <source>
        <strain evidence="24">PS854</strain>
    </source>
</reference>
<dbReference type="SUPFAM" id="SSF55874">
    <property type="entry name" value="ATPase domain of HSP90 chaperone/DNA topoisomerase II/histidine kinase"/>
    <property type="match status" value="1"/>
</dbReference>
<evidence type="ECO:0000256" key="6">
    <source>
        <dbReference type="ARBA" id="ARBA00022679"/>
    </source>
</evidence>
<dbReference type="PANTHER" id="PTHR45339">
    <property type="entry name" value="HYBRID SIGNAL TRANSDUCTION HISTIDINE KINASE J"/>
    <property type="match status" value="1"/>
</dbReference>
<dbReference type="Gene3D" id="6.10.340.10">
    <property type="match status" value="1"/>
</dbReference>
<feature type="domain" description="PAC" evidence="21">
    <location>
        <begin position="550"/>
        <end position="602"/>
    </location>
</feature>
<keyword evidence="5 15" id="KW-0597">Phosphoprotein</keyword>
<dbReference type="InterPro" id="IPR008207">
    <property type="entry name" value="Sig_transdc_His_kin_Hpt_dom"/>
</dbReference>
<evidence type="ECO:0000259" key="19">
    <source>
        <dbReference type="PROSITE" id="PS50110"/>
    </source>
</evidence>
<dbReference type="InterPro" id="IPR001789">
    <property type="entry name" value="Sig_transdc_resp-reg_receiver"/>
</dbReference>
<comment type="subcellular location">
    <subcellularLocation>
        <location evidence="2">Cell membrane</location>
        <topology evidence="2">Multi-pass membrane protein</topology>
    </subcellularLocation>
</comment>
<dbReference type="Pfam" id="PF13185">
    <property type="entry name" value="GAF_2"/>
    <property type="match status" value="1"/>
</dbReference>
<gene>
    <name evidence="24" type="primary">rcsC_3</name>
    <name evidence="24" type="ORF">PS854_01012</name>
</gene>
<dbReference type="PROSITE" id="PS50109">
    <property type="entry name" value="HIS_KIN"/>
    <property type="match status" value="1"/>
</dbReference>
<protein>
    <recommendedName>
        <fullName evidence="3">histidine kinase</fullName>
        <ecNumber evidence="3">2.7.13.3</ecNumber>
    </recommendedName>
</protein>
<evidence type="ECO:0000256" key="5">
    <source>
        <dbReference type="ARBA" id="ARBA00022553"/>
    </source>
</evidence>
<evidence type="ECO:0000256" key="13">
    <source>
        <dbReference type="ARBA" id="ARBA00023136"/>
    </source>
</evidence>
<dbReference type="FunFam" id="1.10.287.130:FF:000003">
    <property type="entry name" value="Histidine kinase"/>
    <property type="match status" value="1"/>
</dbReference>
<dbReference type="EMBL" id="CABVIF010000002">
    <property type="protein sequence ID" value="VVO65482.1"/>
    <property type="molecule type" value="Genomic_DNA"/>
</dbReference>
<evidence type="ECO:0000259" key="20">
    <source>
        <dbReference type="PROSITE" id="PS50112"/>
    </source>
</evidence>
<dbReference type="InterPro" id="IPR000700">
    <property type="entry name" value="PAS-assoc_C"/>
</dbReference>
<dbReference type="RefSeq" id="WP_150732521.1">
    <property type="nucleotide sequence ID" value="NZ_CABVIF010000002.1"/>
</dbReference>
<feature type="domain" description="PAS" evidence="20">
    <location>
        <begin position="472"/>
        <end position="517"/>
    </location>
</feature>
<dbReference type="PRINTS" id="PR00344">
    <property type="entry name" value="BCTRLSENSOR"/>
</dbReference>
<evidence type="ECO:0000313" key="25">
    <source>
        <dbReference type="Proteomes" id="UP000327111"/>
    </source>
</evidence>
<dbReference type="SUPFAM" id="SSF55781">
    <property type="entry name" value="GAF domain-like"/>
    <property type="match status" value="1"/>
</dbReference>
<evidence type="ECO:0000256" key="2">
    <source>
        <dbReference type="ARBA" id="ARBA00004651"/>
    </source>
</evidence>
<dbReference type="Pfam" id="PF00989">
    <property type="entry name" value="PAS"/>
    <property type="match status" value="1"/>
</dbReference>
<evidence type="ECO:0000256" key="14">
    <source>
        <dbReference type="PROSITE-ProRule" id="PRU00110"/>
    </source>
</evidence>
<evidence type="ECO:0000256" key="4">
    <source>
        <dbReference type="ARBA" id="ARBA00022475"/>
    </source>
</evidence>
<organism evidence="24 25">
    <name type="scientific">Pseudomonas fluorescens</name>
    <dbReference type="NCBI Taxonomy" id="294"/>
    <lineage>
        <taxon>Bacteria</taxon>
        <taxon>Pseudomonadati</taxon>
        <taxon>Pseudomonadota</taxon>
        <taxon>Gammaproteobacteria</taxon>
        <taxon>Pseudomonadales</taxon>
        <taxon>Pseudomonadaceae</taxon>
        <taxon>Pseudomonas</taxon>
    </lineage>
</organism>
<dbReference type="SMART" id="SM00073">
    <property type="entry name" value="HPT"/>
    <property type="match status" value="1"/>
</dbReference>
<dbReference type="FunFam" id="3.30.565.10:FF:000010">
    <property type="entry name" value="Sensor histidine kinase RcsC"/>
    <property type="match status" value="1"/>
</dbReference>
<dbReference type="InterPro" id="IPR036890">
    <property type="entry name" value="HATPase_C_sf"/>
</dbReference>
<feature type="domain" description="Response regulatory" evidence="19">
    <location>
        <begin position="1132"/>
        <end position="1249"/>
    </location>
</feature>
<feature type="domain" description="PAS" evidence="20">
    <location>
        <begin position="603"/>
        <end position="682"/>
    </location>
</feature>
<dbReference type="InterPro" id="IPR000014">
    <property type="entry name" value="PAS"/>
</dbReference>
<dbReference type="CDD" id="cd17546">
    <property type="entry name" value="REC_hyHK_CKI1_RcsC-like"/>
    <property type="match status" value="2"/>
</dbReference>
<dbReference type="NCBIfam" id="TIGR00229">
    <property type="entry name" value="sensory_box"/>
    <property type="match status" value="2"/>
</dbReference>
<dbReference type="Gene3D" id="1.20.120.160">
    <property type="entry name" value="HPT domain"/>
    <property type="match status" value="1"/>
</dbReference>
<dbReference type="Pfam" id="PF00512">
    <property type="entry name" value="HisKA"/>
    <property type="match status" value="1"/>
</dbReference>
<evidence type="ECO:0000256" key="11">
    <source>
        <dbReference type="ARBA" id="ARBA00022989"/>
    </source>
</evidence>
<dbReference type="InterPro" id="IPR029016">
    <property type="entry name" value="GAF-like_dom_sf"/>
</dbReference>
<dbReference type="InterPro" id="IPR036641">
    <property type="entry name" value="HPT_dom_sf"/>
</dbReference>
<dbReference type="InterPro" id="IPR035965">
    <property type="entry name" value="PAS-like_dom_sf"/>
</dbReference>